<evidence type="ECO:0000256" key="3">
    <source>
        <dbReference type="ARBA" id="ARBA00022692"/>
    </source>
</evidence>
<feature type="transmembrane region" description="Helical" evidence="7">
    <location>
        <begin position="56"/>
        <end position="78"/>
    </location>
</feature>
<dbReference type="SUPFAM" id="SSF103481">
    <property type="entry name" value="Multidrug resistance efflux transporter EmrE"/>
    <property type="match status" value="1"/>
</dbReference>
<dbReference type="PANTHER" id="PTHR30561">
    <property type="entry name" value="SMR FAMILY PROTON-DEPENDENT DRUG EFFLUX TRANSPORTER SUGE"/>
    <property type="match status" value="1"/>
</dbReference>
<gene>
    <name evidence="8" type="ORF">MKY91_04205</name>
</gene>
<dbReference type="Gene3D" id="1.10.3730.20">
    <property type="match status" value="1"/>
</dbReference>
<dbReference type="EMBL" id="JBCITK010000001">
    <property type="protein sequence ID" value="MEN0642364.1"/>
    <property type="molecule type" value="Genomic_DNA"/>
</dbReference>
<dbReference type="PANTHER" id="PTHR30561:SF7">
    <property type="entry name" value="GUANIDINIUM EFFLUX SYSTEM SUBUNIT GDNC-RELATED"/>
    <property type="match status" value="1"/>
</dbReference>
<keyword evidence="5 7" id="KW-0472">Membrane</keyword>
<evidence type="ECO:0000256" key="5">
    <source>
        <dbReference type="ARBA" id="ARBA00023136"/>
    </source>
</evidence>
<protein>
    <submittedName>
        <fullName evidence="8">Multidrug efflux SMR transporter</fullName>
    </submittedName>
</protein>
<keyword evidence="4 7" id="KW-1133">Transmembrane helix</keyword>
<organism evidence="8 9">
    <name type="scientific">Alkalicoccobacillus gibsonii</name>
    <dbReference type="NCBI Taxonomy" id="79881"/>
    <lineage>
        <taxon>Bacteria</taxon>
        <taxon>Bacillati</taxon>
        <taxon>Bacillota</taxon>
        <taxon>Bacilli</taxon>
        <taxon>Bacillales</taxon>
        <taxon>Bacillaceae</taxon>
        <taxon>Alkalicoccobacillus</taxon>
    </lineage>
</organism>
<evidence type="ECO:0000256" key="4">
    <source>
        <dbReference type="ARBA" id="ARBA00022989"/>
    </source>
</evidence>
<dbReference type="Proteomes" id="UP001418796">
    <property type="component" value="Unassembled WGS sequence"/>
</dbReference>
<evidence type="ECO:0000256" key="1">
    <source>
        <dbReference type="ARBA" id="ARBA00004651"/>
    </source>
</evidence>
<dbReference type="RefSeq" id="WP_343129494.1">
    <property type="nucleotide sequence ID" value="NZ_JBCITK010000001.1"/>
</dbReference>
<name>A0ABU9VEP1_9BACI</name>
<comment type="subcellular location">
    <subcellularLocation>
        <location evidence="1 6">Cell membrane</location>
        <topology evidence="1 6">Multi-pass membrane protein</topology>
    </subcellularLocation>
</comment>
<dbReference type="Pfam" id="PF00893">
    <property type="entry name" value="Multi_Drug_Res"/>
    <property type="match status" value="1"/>
</dbReference>
<evidence type="ECO:0000256" key="7">
    <source>
        <dbReference type="SAM" id="Phobius"/>
    </source>
</evidence>
<feature type="transmembrane region" description="Helical" evidence="7">
    <location>
        <begin position="84"/>
        <end position="103"/>
    </location>
</feature>
<sequence length="113" mass="12046">MKNVQWLLVIIAAIFEVGWATGLKYADSIGAWVLTIVAIIISFGLLIIASTRLPTSTVYAVFVGLGTVGTVLVDIFYFGAGVNVGLILFIALLVTGVIGLKFATKEKKEVERG</sequence>
<dbReference type="InterPro" id="IPR037185">
    <property type="entry name" value="EmrE-like"/>
</dbReference>
<reference evidence="8 9" key="1">
    <citation type="submission" date="2024-03" db="EMBL/GenBank/DDBJ databases">
        <title>Bacilli Hybrid Assemblies.</title>
        <authorList>
            <person name="Kovac J."/>
        </authorList>
    </citation>
    <scope>NUCLEOTIDE SEQUENCE [LARGE SCALE GENOMIC DNA]</scope>
    <source>
        <strain evidence="8 9">FSL R7-0666</strain>
    </source>
</reference>
<comment type="caution">
    <text evidence="8">The sequence shown here is derived from an EMBL/GenBank/DDBJ whole genome shotgun (WGS) entry which is preliminary data.</text>
</comment>
<comment type="similarity">
    <text evidence="6">Belongs to the drug/metabolite transporter (DMT) superfamily. Small multidrug resistance (SMR) (TC 2.A.7.1) family.</text>
</comment>
<evidence type="ECO:0000313" key="8">
    <source>
        <dbReference type="EMBL" id="MEN0642364.1"/>
    </source>
</evidence>
<evidence type="ECO:0000256" key="2">
    <source>
        <dbReference type="ARBA" id="ARBA00022475"/>
    </source>
</evidence>
<evidence type="ECO:0000313" key="9">
    <source>
        <dbReference type="Proteomes" id="UP001418796"/>
    </source>
</evidence>
<dbReference type="InterPro" id="IPR045324">
    <property type="entry name" value="Small_multidrug_res"/>
</dbReference>
<keyword evidence="3 6" id="KW-0812">Transmembrane</keyword>
<feature type="transmembrane region" description="Helical" evidence="7">
    <location>
        <begin position="30"/>
        <end position="49"/>
    </location>
</feature>
<evidence type="ECO:0000256" key="6">
    <source>
        <dbReference type="RuleBase" id="RU003942"/>
    </source>
</evidence>
<proteinExistence type="inferred from homology"/>
<keyword evidence="9" id="KW-1185">Reference proteome</keyword>
<keyword evidence="2" id="KW-1003">Cell membrane</keyword>
<accession>A0ABU9VEP1</accession>
<dbReference type="InterPro" id="IPR000390">
    <property type="entry name" value="Small_drug/metabolite_transptr"/>
</dbReference>